<dbReference type="Pfam" id="PF07075">
    <property type="entry name" value="NamZ_N"/>
    <property type="match status" value="1"/>
</dbReference>
<protein>
    <submittedName>
        <fullName evidence="3">DUF1343 domain-containing protein</fullName>
    </submittedName>
</protein>
<dbReference type="Gene3D" id="3.40.50.12170">
    <property type="entry name" value="Uncharacterised protein PF07075, DUF1343"/>
    <property type="match status" value="1"/>
</dbReference>
<evidence type="ECO:0000313" key="4">
    <source>
        <dbReference type="Proteomes" id="UP001275932"/>
    </source>
</evidence>
<dbReference type="InterPro" id="IPR008302">
    <property type="entry name" value="NamZ"/>
</dbReference>
<gene>
    <name evidence="3" type="ORF">MOX91_01450</name>
</gene>
<feature type="domain" description="Peptidoglycan beta-N-acetylmuramidase NamZ C-terminal" evidence="2">
    <location>
        <begin position="266"/>
        <end position="416"/>
    </location>
</feature>
<accession>A0ABU4WGI0</accession>
<proteinExistence type="predicted"/>
<dbReference type="InterPro" id="IPR048502">
    <property type="entry name" value="NamZ_N"/>
</dbReference>
<dbReference type="EMBL" id="JALBUT010000001">
    <property type="protein sequence ID" value="MDX8414853.1"/>
    <property type="molecule type" value="Genomic_DNA"/>
</dbReference>
<reference evidence="3 4" key="1">
    <citation type="submission" date="2022-03" db="EMBL/GenBank/DDBJ databases">
        <title>Novel taxa within the pig intestine.</title>
        <authorList>
            <person name="Wylensek D."/>
            <person name="Bishof K."/>
            <person name="Afrizal A."/>
            <person name="Clavel T."/>
        </authorList>
    </citation>
    <scope>NUCLEOTIDE SEQUENCE [LARGE SCALE GENOMIC DNA]</scope>
    <source>
        <strain evidence="3 4">CLA-KB-P66</strain>
    </source>
</reference>
<dbReference type="Proteomes" id="UP001275932">
    <property type="component" value="Unassembled WGS sequence"/>
</dbReference>
<organism evidence="3 4">
    <name type="scientific">Intestinicryptomonas porci</name>
    <dbReference type="NCBI Taxonomy" id="2926320"/>
    <lineage>
        <taxon>Bacteria</taxon>
        <taxon>Pseudomonadati</taxon>
        <taxon>Verrucomicrobiota</taxon>
        <taxon>Opitutia</taxon>
        <taxon>Opitutales</taxon>
        <taxon>Intestinicryptomonaceae</taxon>
        <taxon>Intestinicryptomonas</taxon>
    </lineage>
</organism>
<dbReference type="PIRSF" id="PIRSF016719">
    <property type="entry name" value="UCP016719"/>
    <property type="match status" value="1"/>
</dbReference>
<evidence type="ECO:0000259" key="1">
    <source>
        <dbReference type="Pfam" id="PF07075"/>
    </source>
</evidence>
<keyword evidence="4" id="KW-1185">Reference proteome</keyword>
<dbReference type="Pfam" id="PF20732">
    <property type="entry name" value="NamZ_C"/>
    <property type="match status" value="1"/>
</dbReference>
<dbReference type="Gene3D" id="3.90.1150.140">
    <property type="match status" value="1"/>
</dbReference>
<name>A0ABU4WGI0_9BACT</name>
<dbReference type="PANTHER" id="PTHR42915">
    <property type="entry name" value="HYPOTHETICAL 460 KDA PROTEIN IN FEUA-SIGW INTERGENIC REGION [PRECURSOR]"/>
    <property type="match status" value="1"/>
</dbReference>
<dbReference type="InterPro" id="IPR048503">
    <property type="entry name" value="NamZ_C"/>
</dbReference>
<evidence type="ECO:0000313" key="3">
    <source>
        <dbReference type="EMBL" id="MDX8414853.1"/>
    </source>
</evidence>
<dbReference type="PANTHER" id="PTHR42915:SF1">
    <property type="entry name" value="PEPTIDOGLYCAN BETA-N-ACETYLMURAMIDASE NAMZ"/>
    <property type="match status" value="1"/>
</dbReference>
<evidence type="ECO:0000259" key="2">
    <source>
        <dbReference type="Pfam" id="PF20732"/>
    </source>
</evidence>
<sequence>MAVALCAVCVFAADRESSYSSQKYETRPKVLLGIDVLERLGFEPLFGKRIGLLTNPAGVNSMGISTVDVLRRARGVNLVALFGPEHGIYGNEKAEVPVLDKIDARTGLPVYSLYGKYRKPTAQMLSKIDALVIDLQDVGARSYTYASCMLLAMEACFEAGKEVIVLDRPNPLGGLKVDGPMLDMEFKSYVGMFPAPYVHGLTMGEIASMAKGTQGWLGVSEKIRKRGNLRIIKMSGWRRSMLWADTGLRWVPTSPAIPTSAAAFGYSITGLGAQLGEFRHGYGSNYPFRFLTFKGKSAREVCSRLKAYGIRGLDFKVVKNNLGQEGVYVLITDFNSLRPTELSFYMMKLACELSRGNPFYSAKNSAQLLYNKHVGSKEWWNEIYTKGARANVGRFVEKWAADAKKFQEKSSKFWLYK</sequence>
<comment type="caution">
    <text evidence="3">The sequence shown here is derived from an EMBL/GenBank/DDBJ whole genome shotgun (WGS) entry which is preliminary data.</text>
</comment>
<feature type="domain" description="Peptidoglycan beta-N-acetylmuramidase NamZ N-terminal" evidence="1">
    <location>
        <begin position="50"/>
        <end position="259"/>
    </location>
</feature>
<dbReference type="RefSeq" id="WP_370396299.1">
    <property type="nucleotide sequence ID" value="NZ_JALBUT010000001.1"/>
</dbReference>